<protein>
    <submittedName>
        <fullName evidence="1">Fe2OG dioxygenase domain-containing protein</fullName>
    </submittedName>
</protein>
<evidence type="ECO:0000313" key="1">
    <source>
        <dbReference type="EMBL" id="KAH9781686.1"/>
    </source>
</evidence>
<comment type="caution">
    <text evidence="1">The sequence shown here is derived from an EMBL/GenBank/DDBJ whole genome shotgun (WGS) entry which is preliminary data.</text>
</comment>
<sequence>MADQNGLETKVSAALNCIDLSDPDIQKSAASLKQMRKSKNFLDGTFGHFQFFYFVILTVKAHGEAYSLVGPETEDDLDPEKPLCGPNVWPSADVLPGWKETMLRYQQEALNLGRKIGRIIALALDLDVDFFGKPEILGNAMPYVSFNHYGVQDADPSKEYILGTPAHSDPSLITLLATDEVPGLQVHNAQSPVSPRAIHRIPPSNAKIFSTLSSRMLLMVKPQETSQKLDLDANLGCDVENAVE</sequence>
<evidence type="ECO:0000313" key="2">
    <source>
        <dbReference type="Proteomes" id="UP000829398"/>
    </source>
</evidence>
<name>A0ACB8M7Z7_CITSI</name>
<organism evidence="1 2">
    <name type="scientific">Citrus sinensis</name>
    <name type="common">Sweet orange</name>
    <name type="synonym">Citrus aurantium var. sinensis</name>
    <dbReference type="NCBI Taxonomy" id="2711"/>
    <lineage>
        <taxon>Eukaryota</taxon>
        <taxon>Viridiplantae</taxon>
        <taxon>Streptophyta</taxon>
        <taxon>Embryophyta</taxon>
        <taxon>Tracheophyta</taxon>
        <taxon>Spermatophyta</taxon>
        <taxon>Magnoliopsida</taxon>
        <taxon>eudicotyledons</taxon>
        <taxon>Gunneridae</taxon>
        <taxon>Pentapetalae</taxon>
        <taxon>rosids</taxon>
        <taxon>malvids</taxon>
        <taxon>Sapindales</taxon>
        <taxon>Rutaceae</taxon>
        <taxon>Aurantioideae</taxon>
        <taxon>Citrus</taxon>
    </lineage>
</organism>
<keyword evidence="1" id="KW-0560">Oxidoreductase</keyword>
<keyword evidence="2" id="KW-1185">Reference proteome</keyword>
<accession>A0ACB8M7Z7</accession>
<proteinExistence type="predicted"/>
<gene>
    <name evidence="1" type="ORF">KPL71_008566</name>
</gene>
<dbReference type="EMBL" id="CM039172">
    <property type="protein sequence ID" value="KAH9781686.1"/>
    <property type="molecule type" value="Genomic_DNA"/>
</dbReference>
<dbReference type="Proteomes" id="UP000829398">
    <property type="component" value="Chromosome 3"/>
</dbReference>
<reference evidence="2" key="1">
    <citation type="journal article" date="2023" name="Hortic. Res.">
        <title>A chromosome-level phased genome enabling allele-level studies in sweet orange: a case study on citrus Huanglongbing tolerance.</title>
        <authorList>
            <person name="Wu B."/>
            <person name="Yu Q."/>
            <person name="Deng Z."/>
            <person name="Duan Y."/>
            <person name="Luo F."/>
            <person name="Gmitter F. Jr."/>
        </authorList>
    </citation>
    <scope>NUCLEOTIDE SEQUENCE [LARGE SCALE GENOMIC DNA]</scope>
    <source>
        <strain evidence="2">cv. Valencia</strain>
    </source>
</reference>
<keyword evidence="1" id="KW-0223">Dioxygenase</keyword>